<gene>
    <name evidence="2" type="ORF">EZS28_033970</name>
</gene>
<dbReference type="EMBL" id="SNRW01015316">
    <property type="protein sequence ID" value="KAA6370503.1"/>
    <property type="molecule type" value="Genomic_DNA"/>
</dbReference>
<feature type="compositionally biased region" description="Polar residues" evidence="1">
    <location>
        <begin position="157"/>
        <end position="170"/>
    </location>
</feature>
<dbReference type="Proteomes" id="UP000324800">
    <property type="component" value="Unassembled WGS sequence"/>
</dbReference>
<feature type="non-terminal residue" evidence="2">
    <location>
        <position position="1"/>
    </location>
</feature>
<comment type="caution">
    <text evidence="2">The sequence shown here is derived from an EMBL/GenBank/DDBJ whole genome shotgun (WGS) entry which is preliminary data.</text>
</comment>
<dbReference type="AlphaFoldDB" id="A0A5J4UJT0"/>
<feature type="non-terminal residue" evidence="2">
    <location>
        <position position="358"/>
    </location>
</feature>
<protein>
    <submittedName>
        <fullName evidence="2">Uncharacterized protein</fullName>
    </submittedName>
</protein>
<feature type="region of interest" description="Disordered" evidence="1">
    <location>
        <begin position="148"/>
        <end position="174"/>
    </location>
</feature>
<sequence length="358" mass="40614">NPFIDKSPLDKADESQTPILGQEYDKRRNYLNNDGAVLMVTGHYGQLSTTIFPLSVILDFPPMRPKLRRQFSTAQFFFPSIVSTMKLCPQPLKLAEDEGIVYLYGNRASTLTWNNRNCKIMVTDLEYTGIIHSLVSLRVVDEQPTLLFQPDDDTSEQSDLSNKRIQQSNLKGDDSHKYLNPYPTLAWVDFNEKKLILGTVDKRRVLTREIKDLPSLPLAVAHIPTLHAIAVLCREHSKYPYYDPVDPDDNNFETINQISSKITQSDSKQQLEPRTAFYGNETQPAALFGLGLDVSGIEECIPDRDRKGDPFIDVALDCSYNQLEEASKELGYSSEKLDKVNEISYDLEEKEIGINANQ</sequence>
<proteinExistence type="predicted"/>
<evidence type="ECO:0000313" key="2">
    <source>
        <dbReference type="EMBL" id="KAA6370503.1"/>
    </source>
</evidence>
<name>A0A5J4UJT0_9EUKA</name>
<accession>A0A5J4UJT0</accession>
<organism evidence="2 3">
    <name type="scientific">Streblomastix strix</name>
    <dbReference type="NCBI Taxonomy" id="222440"/>
    <lineage>
        <taxon>Eukaryota</taxon>
        <taxon>Metamonada</taxon>
        <taxon>Preaxostyla</taxon>
        <taxon>Oxymonadida</taxon>
        <taxon>Streblomastigidae</taxon>
        <taxon>Streblomastix</taxon>
    </lineage>
</organism>
<evidence type="ECO:0000256" key="1">
    <source>
        <dbReference type="SAM" id="MobiDB-lite"/>
    </source>
</evidence>
<evidence type="ECO:0000313" key="3">
    <source>
        <dbReference type="Proteomes" id="UP000324800"/>
    </source>
</evidence>
<reference evidence="2 3" key="1">
    <citation type="submission" date="2019-03" db="EMBL/GenBank/DDBJ databases">
        <title>Single cell metagenomics reveals metabolic interactions within the superorganism composed of flagellate Streblomastix strix and complex community of Bacteroidetes bacteria on its surface.</title>
        <authorList>
            <person name="Treitli S.C."/>
            <person name="Kolisko M."/>
            <person name="Husnik F."/>
            <person name="Keeling P."/>
            <person name="Hampl V."/>
        </authorList>
    </citation>
    <scope>NUCLEOTIDE SEQUENCE [LARGE SCALE GENOMIC DNA]</scope>
    <source>
        <strain evidence="2">ST1C</strain>
    </source>
</reference>